<dbReference type="Gene3D" id="3.10.330.20">
    <property type="match status" value="1"/>
</dbReference>
<evidence type="ECO:0000256" key="5">
    <source>
        <dbReference type="PIRNR" id="PIRNR017269"/>
    </source>
</evidence>
<feature type="binding site" evidence="6">
    <location>
        <position position="173"/>
    </location>
    <ligand>
        <name>S-adenosyl-L-methionine</name>
        <dbReference type="ChEBI" id="CHEBI:59789"/>
    </ligand>
</feature>
<dbReference type="GO" id="GO:0031515">
    <property type="term" value="C:tRNA (m1A) methyltransferase complex"/>
    <property type="evidence" value="ECO:0007669"/>
    <property type="project" value="UniProtKB-UniRule"/>
</dbReference>
<evidence type="ECO:0000313" key="9">
    <source>
        <dbReference type="Proteomes" id="UP000298602"/>
    </source>
</evidence>
<comment type="catalytic activity">
    <reaction evidence="5">
        <text>adenosine(58) in tRNA + S-adenosyl-L-methionine = N(1)-methyladenosine(58) in tRNA + S-adenosyl-L-homocysteine + H(+)</text>
        <dbReference type="Rhea" id="RHEA:43152"/>
        <dbReference type="Rhea" id="RHEA-COMP:10365"/>
        <dbReference type="Rhea" id="RHEA-COMP:10366"/>
        <dbReference type="ChEBI" id="CHEBI:15378"/>
        <dbReference type="ChEBI" id="CHEBI:57856"/>
        <dbReference type="ChEBI" id="CHEBI:59789"/>
        <dbReference type="ChEBI" id="CHEBI:74411"/>
        <dbReference type="ChEBI" id="CHEBI:74491"/>
        <dbReference type="EC" id="2.1.1.220"/>
    </reaction>
</comment>
<reference evidence="8 9" key="1">
    <citation type="submission" date="2019-05" db="EMBL/GenBank/DDBJ databases">
        <title>The Complete Genome Sequence of the n-alkane-degrading Desulfoglaeba alkanexedens ALDC reveals multiple alkylsuccinate synthase gene clusters.</title>
        <authorList>
            <person name="Callaghan A.V."/>
            <person name="Davidova I.A."/>
            <person name="Duncan K.E."/>
            <person name="Morris B."/>
            <person name="McInerney M.J."/>
        </authorList>
    </citation>
    <scope>NUCLEOTIDE SEQUENCE [LARGE SCALE GENOMIC DNA]</scope>
    <source>
        <strain evidence="8 9">ALDC</strain>
    </source>
</reference>
<evidence type="ECO:0000256" key="4">
    <source>
        <dbReference type="ARBA" id="ARBA00022694"/>
    </source>
</evidence>
<reference evidence="8 9" key="2">
    <citation type="submission" date="2019-05" db="EMBL/GenBank/DDBJ databases">
        <authorList>
            <person name="Suflita J.M."/>
            <person name="Marks C.R."/>
        </authorList>
    </citation>
    <scope>NUCLEOTIDE SEQUENCE [LARGE SCALE GENOMIC DNA]</scope>
    <source>
        <strain evidence="8 9">ALDC</strain>
    </source>
</reference>
<evidence type="ECO:0000259" key="7">
    <source>
        <dbReference type="Pfam" id="PF08704"/>
    </source>
</evidence>
<dbReference type="OrthoDB" id="9781391at2"/>
<dbReference type="Gene3D" id="3.40.50.150">
    <property type="entry name" value="Vaccinia Virus protein VP39"/>
    <property type="match status" value="1"/>
</dbReference>
<evidence type="ECO:0000313" key="8">
    <source>
        <dbReference type="EMBL" id="QCQ20765.1"/>
    </source>
</evidence>
<dbReference type="GO" id="GO:0030488">
    <property type="term" value="P:tRNA methylation"/>
    <property type="evidence" value="ECO:0007669"/>
    <property type="project" value="InterPro"/>
</dbReference>
<keyword evidence="3 5" id="KW-0949">S-adenosyl-L-methionine</keyword>
<accession>A0A4P8L1J6</accession>
<feature type="domain" description="tRNA (adenine(58)-N(1))-methyltransferase catalytic subunit TRM61 C-terminal" evidence="7">
    <location>
        <begin position="70"/>
        <end position="240"/>
    </location>
</feature>
<sequence>MSGFVPGEWVLLTSQKGKSWMVRVTDAPFSAHLGTVHLKDVIGREEGEWLETSKGAKLFLYRPSLADFIFKLKRQTQIIYPKDIGAILVYGDIRPGVTVLESGIGSGALALALIRAVGTEGRLISVERRIEFARLASRNITRFFGCSPAWHDLIVGDIETVHLKVQADRVILDLPEPWQAVAPVSAFIKTGGLLVSLSPNVGQVQLTYRELRLNGFANINTFELLKRDWKVDERRARPEDRMVAHTGFITVAKKVFRQNGAEDFPRLENYLEEGEREPFSHAQPSAPDFP</sequence>
<comment type="subunit">
    <text evidence="5">Homotetramer composed of a dimer of dimers.</text>
</comment>
<organism evidence="8 9">
    <name type="scientific">Desulfoglaeba alkanexedens ALDC</name>
    <dbReference type="NCBI Taxonomy" id="980445"/>
    <lineage>
        <taxon>Bacteria</taxon>
        <taxon>Pseudomonadati</taxon>
        <taxon>Thermodesulfobacteriota</taxon>
        <taxon>Syntrophobacteria</taxon>
        <taxon>Syntrophobacterales</taxon>
        <taxon>Syntrophobacteraceae</taxon>
        <taxon>Desulfoglaeba</taxon>
    </lineage>
</organism>
<evidence type="ECO:0000256" key="3">
    <source>
        <dbReference type="ARBA" id="ARBA00022691"/>
    </source>
</evidence>
<dbReference type="InterPro" id="IPR029063">
    <property type="entry name" value="SAM-dependent_MTases_sf"/>
</dbReference>
<protein>
    <recommendedName>
        <fullName evidence="5">tRNA (adenine(58)-N(1))-methyltransferase TrmI</fullName>
        <ecNumber evidence="5">2.1.1.220</ecNumber>
    </recommendedName>
</protein>
<evidence type="ECO:0000256" key="6">
    <source>
        <dbReference type="PIRSR" id="PIRSR017269-1"/>
    </source>
</evidence>
<keyword evidence="1 5" id="KW-0489">Methyltransferase</keyword>
<dbReference type="Proteomes" id="UP000298602">
    <property type="component" value="Chromosome"/>
</dbReference>
<dbReference type="PANTHER" id="PTHR12133">
    <property type="entry name" value="TRNA (ADENINE(58)-N(1))-METHYLTRANSFERASE"/>
    <property type="match status" value="1"/>
</dbReference>
<comment type="similarity">
    <text evidence="5">Belongs to the class I-like SAM-binding methyltransferase superfamily. TRM61 family.</text>
</comment>
<name>A0A4P8L1J6_9BACT</name>
<dbReference type="Pfam" id="PF08704">
    <property type="entry name" value="GCD14"/>
    <property type="match status" value="1"/>
</dbReference>
<dbReference type="InterPro" id="IPR049470">
    <property type="entry name" value="TRM61_C"/>
</dbReference>
<dbReference type="PROSITE" id="PS51620">
    <property type="entry name" value="SAM_TRM61"/>
    <property type="match status" value="1"/>
</dbReference>
<dbReference type="GO" id="GO:0160107">
    <property type="term" value="F:tRNA (adenine(58)-N1)-methyltransferase activity"/>
    <property type="evidence" value="ECO:0007669"/>
    <property type="project" value="UniProtKB-EC"/>
</dbReference>
<keyword evidence="9" id="KW-1185">Reference proteome</keyword>
<dbReference type="EC" id="2.1.1.220" evidence="5"/>
<dbReference type="FunFam" id="3.10.330.20:FF:000003">
    <property type="entry name" value="tRNA (Adenine(58)-N(1))-methyltransferase, mitochondrial isoform X1"/>
    <property type="match status" value="1"/>
</dbReference>
<gene>
    <name evidence="8" type="ORF">FDQ92_00220</name>
</gene>
<dbReference type="InterPro" id="IPR014816">
    <property type="entry name" value="tRNA_MeTrfase_Gcd14"/>
</dbReference>
<keyword evidence="2 5" id="KW-0808">Transferase</keyword>
<comment type="function">
    <text evidence="5">Catalyzes the S-adenosyl-L-methionine-dependent formation of N(1)-methyladenine at position 58 (m1A58) in tRNA.</text>
</comment>
<dbReference type="SUPFAM" id="SSF53335">
    <property type="entry name" value="S-adenosyl-L-methionine-dependent methyltransferases"/>
    <property type="match status" value="1"/>
</dbReference>
<dbReference type="RefSeq" id="WP_137422735.1">
    <property type="nucleotide sequence ID" value="NZ_CP040098.1"/>
</dbReference>
<dbReference type="EMBL" id="CP040098">
    <property type="protein sequence ID" value="QCQ20765.1"/>
    <property type="molecule type" value="Genomic_DNA"/>
</dbReference>
<dbReference type="AlphaFoldDB" id="A0A4P8L1J6"/>
<dbReference type="CDD" id="cd02440">
    <property type="entry name" value="AdoMet_MTases"/>
    <property type="match status" value="1"/>
</dbReference>
<evidence type="ECO:0000256" key="2">
    <source>
        <dbReference type="ARBA" id="ARBA00022679"/>
    </source>
</evidence>
<evidence type="ECO:0000256" key="1">
    <source>
        <dbReference type="ARBA" id="ARBA00022603"/>
    </source>
</evidence>
<keyword evidence="4 5" id="KW-0819">tRNA processing</keyword>
<feature type="binding site" evidence="6">
    <location>
        <begin position="106"/>
        <end position="109"/>
    </location>
    <ligand>
        <name>S-adenosyl-L-methionine</name>
        <dbReference type="ChEBI" id="CHEBI:59789"/>
    </ligand>
</feature>
<feature type="binding site" evidence="6">
    <location>
        <position position="127"/>
    </location>
    <ligand>
        <name>S-adenosyl-L-methionine</name>
        <dbReference type="ChEBI" id="CHEBI:59789"/>
    </ligand>
</feature>
<dbReference type="PANTHER" id="PTHR12133:SF1">
    <property type="entry name" value="TRNA (ADENINE(58)-N(1))-METHYLTRANSFERASE, MITOCHONDRIAL"/>
    <property type="match status" value="1"/>
</dbReference>
<dbReference type="KEGG" id="dax:FDQ92_00220"/>
<dbReference type="PIRSF" id="PIRSF017269">
    <property type="entry name" value="GCD14"/>
    <property type="match status" value="1"/>
</dbReference>
<feature type="binding site" evidence="6">
    <location>
        <position position="157"/>
    </location>
    <ligand>
        <name>S-adenosyl-L-methionine</name>
        <dbReference type="ChEBI" id="CHEBI:59789"/>
    </ligand>
</feature>
<proteinExistence type="inferred from homology"/>
<dbReference type="Pfam" id="PF14801">
    <property type="entry name" value="TrmI-like_N"/>
    <property type="match status" value="1"/>
</dbReference>